<dbReference type="InterPro" id="IPR001509">
    <property type="entry name" value="Epimerase_deHydtase"/>
</dbReference>
<keyword evidence="3" id="KW-1185">Reference proteome</keyword>
<dbReference type="Pfam" id="PF01370">
    <property type="entry name" value="Epimerase"/>
    <property type="match status" value="1"/>
</dbReference>
<gene>
    <name evidence="2" type="ORF">X560_1195</name>
</gene>
<dbReference type="OrthoDB" id="9807212at2"/>
<dbReference type="SUPFAM" id="SSF51735">
    <property type="entry name" value="NAD(P)-binding Rossmann-fold domains"/>
    <property type="match status" value="1"/>
</dbReference>
<dbReference type="GO" id="GO:0004029">
    <property type="term" value="F:aldehyde dehydrogenase (NAD+) activity"/>
    <property type="evidence" value="ECO:0007669"/>
    <property type="project" value="TreeGrafter"/>
</dbReference>
<feature type="domain" description="NAD-dependent epimerase/dehydratase" evidence="1">
    <location>
        <begin position="3"/>
        <end position="182"/>
    </location>
</feature>
<dbReference type="EMBL" id="AZHO01000014">
    <property type="protein sequence ID" value="KMT59666.1"/>
    <property type="molecule type" value="Genomic_DNA"/>
</dbReference>
<accession>A0A0J8J5T3</accession>
<evidence type="ECO:0000313" key="2">
    <source>
        <dbReference type="EMBL" id="KMT59666.1"/>
    </source>
</evidence>
<dbReference type="GO" id="GO:0005737">
    <property type="term" value="C:cytoplasm"/>
    <property type="evidence" value="ECO:0007669"/>
    <property type="project" value="TreeGrafter"/>
</dbReference>
<name>A0A0J8J5T3_9LIST</name>
<dbReference type="AlphaFoldDB" id="A0A0J8J5T3"/>
<dbReference type="InterPro" id="IPR051783">
    <property type="entry name" value="NAD(P)-dependent_oxidoreduct"/>
</dbReference>
<comment type="caution">
    <text evidence="2">The sequence shown here is derived from an EMBL/GenBank/DDBJ whole genome shotgun (WGS) entry which is preliminary data.</text>
</comment>
<reference evidence="2 3" key="1">
    <citation type="journal article" date="2015" name="Genome Biol. Evol.">
        <title>Comparative Genomics of Listeria Sensu Lato: Genus-Wide Differences in Evolutionary Dynamics and the Progressive Gain of Complex, Potentially Pathogenicity-Related Traits through Lateral Gene Transfer.</title>
        <authorList>
            <person name="Chiara M."/>
            <person name="Caruso M."/>
            <person name="D'Erchia A.M."/>
            <person name="Manzari C."/>
            <person name="Fraccalvieri R."/>
            <person name="Goffredo E."/>
            <person name="Latorre L."/>
            <person name="Miccolupo A."/>
            <person name="Padalino I."/>
            <person name="Santagada G."/>
            <person name="Chiocco D."/>
            <person name="Pesole G."/>
            <person name="Horner D.S."/>
            <person name="Parisi A."/>
        </authorList>
    </citation>
    <scope>NUCLEOTIDE SEQUENCE [LARGE SCALE GENOMIC DNA]</scope>
    <source>
        <strain evidence="2 3">1991</strain>
    </source>
</reference>
<proteinExistence type="predicted"/>
<dbReference type="PATRIC" id="fig|1430899.3.peg.1391"/>
<evidence type="ECO:0000313" key="3">
    <source>
        <dbReference type="Proteomes" id="UP000052258"/>
    </source>
</evidence>
<dbReference type="Proteomes" id="UP000052258">
    <property type="component" value="Unassembled WGS sequence"/>
</dbReference>
<sequence length="280" mass="30739">MKVFLTGATGKVGSRFATYLLNQGIEVRALIRDLDRGKSLQEQGAELVLGDLSDKEKLVAAISGTDVVVHLAAQFRGVTEEVAWKSNVVGTQCLAEATLKAGIKRFVFSSTSLIYMDVPRLAPCVETDALNPKALYPKTKKVAEDTLIQLKEVKGLDVRILRFAFVYGDGDEHLAEFMPIMRTWNPEQKMSMIHHADICQALYLASITENVSTGIYNVSDCFPSSVRELLNIVGVSSAFSKNSPEINPFGMILSTNAIENELGFEAQYPSFKVANIKKAL</sequence>
<dbReference type="Gene3D" id="3.40.50.720">
    <property type="entry name" value="NAD(P)-binding Rossmann-like Domain"/>
    <property type="match status" value="1"/>
</dbReference>
<dbReference type="InterPro" id="IPR036291">
    <property type="entry name" value="NAD(P)-bd_dom_sf"/>
</dbReference>
<dbReference type="PANTHER" id="PTHR48079:SF6">
    <property type="entry name" value="NAD(P)-BINDING DOMAIN-CONTAINING PROTEIN-RELATED"/>
    <property type="match status" value="1"/>
</dbReference>
<dbReference type="RefSeq" id="WP_059140023.1">
    <property type="nucleotide sequence ID" value="NZ_KQ130615.1"/>
</dbReference>
<organism evidence="2 3">
    <name type="scientific">Listeria fleischmannii 1991</name>
    <dbReference type="NCBI Taxonomy" id="1430899"/>
    <lineage>
        <taxon>Bacteria</taxon>
        <taxon>Bacillati</taxon>
        <taxon>Bacillota</taxon>
        <taxon>Bacilli</taxon>
        <taxon>Bacillales</taxon>
        <taxon>Listeriaceae</taxon>
        <taxon>Listeria</taxon>
    </lineage>
</organism>
<dbReference type="PANTHER" id="PTHR48079">
    <property type="entry name" value="PROTEIN YEEZ"/>
    <property type="match status" value="1"/>
</dbReference>
<evidence type="ECO:0000259" key="1">
    <source>
        <dbReference type="Pfam" id="PF01370"/>
    </source>
</evidence>
<protein>
    <submittedName>
        <fullName evidence="2">NAD-dependent epimerase/dehydratase</fullName>
    </submittedName>
</protein>